<evidence type="ECO:0000259" key="7">
    <source>
        <dbReference type="PROSITE" id="PS51741"/>
    </source>
</evidence>
<evidence type="ECO:0000256" key="4">
    <source>
        <dbReference type="PROSITE-ProRule" id="PRU01077"/>
    </source>
</evidence>
<dbReference type="InterPro" id="IPR027267">
    <property type="entry name" value="AH/BAR_dom_sf"/>
</dbReference>
<comment type="caution">
    <text evidence="8">The sequence shown here is derived from an EMBL/GenBank/DDBJ whole genome shotgun (WGS) entry which is preliminary data.</text>
</comment>
<dbReference type="InterPro" id="IPR051025">
    <property type="entry name" value="RhoGAP"/>
</dbReference>
<accession>A0A401PXM6</accession>
<evidence type="ECO:0000259" key="6">
    <source>
        <dbReference type="PROSITE" id="PS50238"/>
    </source>
</evidence>
<dbReference type="SMART" id="SM00324">
    <property type="entry name" value="RhoGAP"/>
    <property type="match status" value="1"/>
</dbReference>
<dbReference type="InterPro" id="IPR054713">
    <property type="entry name" value="GMIP/FCHO2-like_FCH"/>
</dbReference>
<dbReference type="Pfam" id="PF00620">
    <property type="entry name" value="RhoGAP"/>
    <property type="match status" value="1"/>
</dbReference>
<keyword evidence="2" id="KW-0863">Zinc-finger</keyword>
<dbReference type="STRING" id="75743.A0A401PXM6"/>
<feature type="region of interest" description="Disordered" evidence="5">
    <location>
        <begin position="657"/>
        <end position="766"/>
    </location>
</feature>
<dbReference type="PANTHER" id="PTHR15228:SF16">
    <property type="entry name" value="GEM-INTERACTING PROTEIN"/>
    <property type="match status" value="1"/>
</dbReference>
<dbReference type="InterPro" id="IPR031160">
    <property type="entry name" value="F_BAR_dom"/>
</dbReference>
<organism evidence="8 9">
    <name type="scientific">Scyliorhinus torazame</name>
    <name type="common">Cloudy catshark</name>
    <name type="synonym">Catulus torazame</name>
    <dbReference type="NCBI Taxonomy" id="75743"/>
    <lineage>
        <taxon>Eukaryota</taxon>
        <taxon>Metazoa</taxon>
        <taxon>Chordata</taxon>
        <taxon>Craniata</taxon>
        <taxon>Vertebrata</taxon>
        <taxon>Chondrichthyes</taxon>
        <taxon>Elasmobranchii</taxon>
        <taxon>Galeomorphii</taxon>
        <taxon>Galeoidea</taxon>
        <taxon>Carcharhiniformes</taxon>
        <taxon>Scyliorhinidae</taxon>
        <taxon>Scyliorhinus</taxon>
    </lineage>
</organism>
<feature type="domain" description="Rho-GAP" evidence="6">
    <location>
        <begin position="338"/>
        <end position="549"/>
    </location>
</feature>
<evidence type="ECO:0008006" key="10">
    <source>
        <dbReference type="Google" id="ProtNLM"/>
    </source>
</evidence>
<dbReference type="Pfam" id="PF22699">
    <property type="entry name" value="GMIP-like_FCH"/>
    <property type="match status" value="1"/>
</dbReference>
<dbReference type="PROSITE" id="PS50238">
    <property type="entry name" value="RHOGAP"/>
    <property type="match status" value="1"/>
</dbReference>
<dbReference type="Gene3D" id="1.20.1270.60">
    <property type="entry name" value="Arfaptin homology (AH) domain/BAR domain"/>
    <property type="match status" value="2"/>
</dbReference>
<reference evidence="8 9" key="1">
    <citation type="journal article" date="2018" name="Nat. Ecol. Evol.">
        <title>Shark genomes provide insights into elasmobranch evolution and the origin of vertebrates.</title>
        <authorList>
            <person name="Hara Y"/>
            <person name="Yamaguchi K"/>
            <person name="Onimaru K"/>
            <person name="Kadota M"/>
            <person name="Koyanagi M"/>
            <person name="Keeley SD"/>
            <person name="Tatsumi K"/>
            <person name="Tanaka K"/>
            <person name="Motone F"/>
            <person name="Kageyama Y"/>
            <person name="Nozu R"/>
            <person name="Adachi N"/>
            <person name="Nishimura O"/>
            <person name="Nakagawa R"/>
            <person name="Tanegashima C"/>
            <person name="Kiyatake I"/>
            <person name="Matsumoto R"/>
            <person name="Murakumo K"/>
            <person name="Nishida K"/>
            <person name="Terakita A"/>
            <person name="Kuratani S"/>
            <person name="Sato K"/>
            <person name="Hyodo S Kuraku.S."/>
        </authorList>
    </citation>
    <scope>NUCLEOTIDE SEQUENCE [LARGE SCALE GENOMIC DNA]</scope>
</reference>
<protein>
    <recommendedName>
        <fullName evidence="10">Rho-GAP domain-containing protein</fullName>
    </recommendedName>
</protein>
<feature type="compositionally biased region" description="Polar residues" evidence="5">
    <location>
        <begin position="112"/>
        <end position="128"/>
    </location>
</feature>
<feature type="domain" description="F-BAR" evidence="7">
    <location>
        <begin position="72"/>
        <end position="224"/>
    </location>
</feature>
<sequence>MGANVTPWRDAPNDALAFAEIEFSKNMVRMSEATKSSISQEKFMPFQYVYTMTLQHDIQLGQRTIDTRTSLQHNKYIQNEALTALRKSKHLYHQRCEDLEKAKLQSAKAMEEQQSLGVSGANPGSASKQLEKRRRSKDEAQSKAQDAEIYYRNCVTEANFRRTELEAVKVKIIKQLRKLIDRGDCILKEVSVNLFQMQQEQVEQLPLAFHSLHENIKPYEPGQQYLKFIQHLDKKVLPMETYLFEEFATSSRRSSSSGRGQSVTMLIHRSSASSGDLPSLADEDESKLMFRNAAGTRPASSDSESTGCYLACHRKCLESVAILCGHRKLQNKVSLFGVDFAQAPRETTDEVPFVIRKCTAEIESRALSVQGLYRVNGAKLRISKLRQSFENGRDLIDMSENSPHDITNVLTLYLRELPEPIILFSLFNDFMNFAKELHQACEEVKDSQARGIPVAPNKLAQLIQQAKALLQNLPTSNYNALEHIIGHLHRVADRCEENKMCSNNLGIIFGPTLIRPLPVEDTASMISLVNSVHQAHVVDFLIVQHSQIFETGQGRRAWPLEAMINRGRESPGMAKGRSNSSEVSRAVSEDLHSLDGQDWESDSNAEPHPRSTFSRQPGKYQRYGQAKTRPIIPKPSALPIITANLPAAAELESLPDGGAAAEAERRAAGCSRSSSPDGGTLRRSGGKHKRFEMTVGTARLVSKLQDRRRVEGGEALAPQSGGTAPACAEGEKARKVAPGDPETDRVQQAAPAGGGGADRPGQLETEREQQAATAELNTNQSNNVWSEHVLQQHEEQRNVERMLHVLRQRQSLKAREAHFV</sequence>
<dbReference type="GO" id="GO:0051056">
    <property type="term" value="P:regulation of small GTPase mediated signal transduction"/>
    <property type="evidence" value="ECO:0007669"/>
    <property type="project" value="UniProtKB-ARBA"/>
</dbReference>
<keyword evidence="2" id="KW-0862">Zinc</keyword>
<evidence type="ECO:0000256" key="2">
    <source>
        <dbReference type="ARBA" id="ARBA00022771"/>
    </source>
</evidence>
<keyword evidence="1" id="KW-0343">GTPase activation</keyword>
<dbReference type="AlphaFoldDB" id="A0A401PXM6"/>
<feature type="region of interest" description="Disordered" evidence="5">
    <location>
        <begin position="110"/>
        <end position="142"/>
    </location>
</feature>
<evidence type="ECO:0000256" key="1">
    <source>
        <dbReference type="ARBA" id="ARBA00022468"/>
    </source>
</evidence>
<dbReference type="GO" id="GO:0005096">
    <property type="term" value="F:GTPase activator activity"/>
    <property type="evidence" value="ECO:0007669"/>
    <property type="project" value="UniProtKB-KW"/>
</dbReference>
<evidence type="ECO:0000256" key="3">
    <source>
        <dbReference type="ARBA" id="ARBA00023054"/>
    </source>
</evidence>
<dbReference type="PANTHER" id="PTHR15228">
    <property type="entry name" value="SPERMATHECAL PHYSIOLOGY VARIANT"/>
    <property type="match status" value="1"/>
</dbReference>
<evidence type="ECO:0000313" key="9">
    <source>
        <dbReference type="Proteomes" id="UP000288216"/>
    </source>
</evidence>
<dbReference type="GO" id="GO:0007165">
    <property type="term" value="P:signal transduction"/>
    <property type="evidence" value="ECO:0007669"/>
    <property type="project" value="InterPro"/>
</dbReference>
<name>A0A401PXM6_SCYTO</name>
<feature type="region of interest" description="Disordered" evidence="5">
    <location>
        <begin position="568"/>
        <end position="631"/>
    </location>
</feature>
<gene>
    <name evidence="8" type="ORF">scyTo_0018514</name>
</gene>
<evidence type="ECO:0000313" key="8">
    <source>
        <dbReference type="EMBL" id="GCB77793.1"/>
    </source>
</evidence>
<dbReference type="PROSITE" id="PS51741">
    <property type="entry name" value="F_BAR"/>
    <property type="match status" value="1"/>
</dbReference>
<dbReference type="OMA" id="TEYMAFL"/>
<dbReference type="Gene3D" id="1.10.555.10">
    <property type="entry name" value="Rho GTPase activation protein"/>
    <property type="match status" value="1"/>
</dbReference>
<dbReference type="OrthoDB" id="79452at2759"/>
<dbReference type="GO" id="GO:0008270">
    <property type="term" value="F:zinc ion binding"/>
    <property type="evidence" value="ECO:0007669"/>
    <property type="project" value="UniProtKB-KW"/>
</dbReference>
<keyword evidence="2" id="KW-0479">Metal-binding</keyword>
<dbReference type="InterPro" id="IPR000198">
    <property type="entry name" value="RhoGAP_dom"/>
</dbReference>
<keyword evidence="9" id="KW-1185">Reference proteome</keyword>
<proteinExistence type="predicted"/>
<dbReference type="SUPFAM" id="SSF103657">
    <property type="entry name" value="BAR/IMD domain-like"/>
    <property type="match status" value="1"/>
</dbReference>
<dbReference type="InterPro" id="IPR008936">
    <property type="entry name" value="Rho_GTPase_activation_prot"/>
</dbReference>
<dbReference type="SUPFAM" id="SSF48350">
    <property type="entry name" value="GTPase activation domain, GAP"/>
    <property type="match status" value="1"/>
</dbReference>
<keyword evidence="3 4" id="KW-0175">Coiled coil</keyword>
<evidence type="ECO:0000256" key="5">
    <source>
        <dbReference type="SAM" id="MobiDB-lite"/>
    </source>
</evidence>
<dbReference type="EMBL" id="BFAA01012972">
    <property type="protein sequence ID" value="GCB77793.1"/>
    <property type="molecule type" value="Genomic_DNA"/>
</dbReference>
<dbReference type="GO" id="GO:0005886">
    <property type="term" value="C:plasma membrane"/>
    <property type="evidence" value="ECO:0007669"/>
    <property type="project" value="TreeGrafter"/>
</dbReference>
<dbReference type="Proteomes" id="UP000288216">
    <property type="component" value="Unassembled WGS sequence"/>
</dbReference>